<dbReference type="AlphaFoldDB" id="A0A501PIW3"/>
<dbReference type="EMBL" id="VFIY01000010">
    <property type="protein sequence ID" value="TPD59874.1"/>
    <property type="molecule type" value="Genomic_DNA"/>
</dbReference>
<evidence type="ECO:0000256" key="2">
    <source>
        <dbReference type="ARBA" id="ARBA00023002"/>
    </source>
</evidence>
<reference evidence="7" key="1">
    <citation type="submission" date="2019-06" db="EMBL/GenBank/DDBJ databases">
        <title>The complete genome of Emcibacter congregatus ZYLT.</title>
        <authorList>
            <person name="Zhao Z."/>
        </authorList>
    </citation>
    <scope>NUCLEOTIDE SEQUENCE [LARGE SCALE GENOMIC DNA]</scope>
    <source>
        <strain evidence="7">MCCC 1A06723</strain>
    </source>
</reference>
<evidence type="ECO:0000256" key="5">
    <source>
        <dbReference type="ARBA" id="ARBA00023221"/>
    </source>
</evidence>
<comment type="caution">
    <text evidence="6">The sequence shown here is derived from an EMBL/GenBank/DDBJ whole genome shotgun (WGS) entry which is preliminary data.</text>
</comment>
<dbReference type="GO" id="GO:0016491">
    <property type="term" value="F:oxidoreductase activity"/>
    <property type="evidence" value="ECO:0007669"/>
    <property type="project" value="UniProtKB-KW"/>
</dbReference>
<gene>
    <name evidence="6" type="ORF">FIV46_10360</name>
</gene>
<dbReference type="RefSeq" id="WP_139940845.1">
    <property type="nucleotide sequence ID" value="NZ_JBHSYP010000006.1"/>
</dbReference>
<dbReference type="PRINTS" id="PR00081">
    <property type="entry name" value="GDHRDH"/>
</dbReference>
<dbReference type="GO" id="GO:0008202">
    <property type="term" value="P:steroid metabolic process"/>
    <property type="evidence" value="ECO:0007669"/>
    <property type="project" value="UniProtKB-KW"/>
</dbReference>
<dbReference type="CDD" id="cd05233">
    <property type="entry name" value="SDR_c"/>
    <property type="match status" value="1"/>
</dbReference>
<dbReference type="PRINTS" id="PR00080">
    <property type="entry name" value="SDRFAMILY"/>
</dbReference>
<dbReference type="Pfam" id="PF13561">
    <property type="entry name" value="adh_short_C2"/>
    <property type="match status" value="1"/>
</dbReference>
<evidence type="ECO:0000256" key="3">
    <source>
        <dbReference type="ARBA" id="ARBA00023027"/>
    </source>
</evidence>
<evidence type="ECO:0000313" key="7">
    <source>
        <dbReference type="Proteomes" id="UP000319148"/>
    </source>
</evidence>
<proteinExistence type="inferred from homology"/>
<keyword evidence="5" id="KW-0753">Steroid metabolism</keyword>
<evidence type="ECO:0000256" key="1">
    <source>
        <dbReference type="ARBA" id="ARBA00006484"/>
    </source>
</evidence>
<sequence length="285" mass="30546">MSKQLAGKTAIITGGASGLGRATVERFIEEGAQVVVADVDKERGEELAEKLGNSARFKSTDVSDAEQIQELVDFAVSEFDGLDIMFNNAGISQAMCSRFIDDDLKDFRKVVDVNLFGVMAGCQRAARYMKDHGGGSIINNASVAGHLAGFGMMSYRSIKAAVLHFTKCIAMDFAEYGIRVNSISPGNIQTEMSAFPVPGMSPEQIEKIKEAVTPVRMAGQPLKRHGKPQDIANAALFLASDMSAQITGLEITVDGGATAGDPVNHFEAFMAARAKVMEEIKNSEQ</sequence>
<dbReference type="InterPro" id="IPR002347">
    <property type="entry name" value="SDR_fam"/>
</dbReference>
<comment type="similarity">
    <text evidence="1">Belongs to the short-chain dehydrogenases/reductases (SDR) family.</text>
</comment>
<dbReference type="OrthoDB" id="5457012at2"/>
<accession>A0A501PIW3</accession>
<protein>
    <submittedName>
        <fullName evidence="6">SDR family oxidoreductase</fullName>
    </submittedName>
</protein>
<dbReference type="FunFam" id="3.40.50.720:FF:000084">
    <property type="entry name" value="Short-chain dehydrogenase reductase"/>
    <property type="match status" value="1"/>
</dbReference>
<dbReference type="NCBIfam" id="NF005559">
    <property type="entry name" value="PRK07231.1"/>
    <property type="match status" value="1"/>
</dbReference>
<name>A0A501PIW3_9PROT</name>
<evidence type="ECO:0000256" key="4">
    <source>
        <dbReference type="ARBA" id="ARBA00023098"/>
    </source>
</evidence>
<evidence type="ECO:0000313" key="6">
    <source>
        <dbReference type="EMBL" id="TPD59874.1"/>
    </source>
</evidence>
<dbReference type="Gene3D" id="3.40.50.720">
    <property type="entry name" value="NAD(P)-binding Rossmann-like Domain"/>
    <property type="match status" value="1"/>
</dbReference>
<keyword evidence="4" id="KW-0443">Lipid metabolism</keyword>
<dbReference type="PANTHER" id="PTHR43180:SF28">
    <property type="entry name" value="NAD(P)-BINDING ROSSMANN-FOLD SUPERFAMILY PROTEIN"/>
    <property type="match status" value="1"/>
</dbReference>
<keyword evidence="7" id="KW-1185">Reference proteome</keyword>
<dbReference type="PANTHER" id="PTHR43180">
    <property type="entry name" value="3-OXOACYL-(ACYL-CARRIER-PROTEIN) REDUCTASE (AFU_ORTHOLOGUE AFUA_6G11210)"/>
    <property type="match status" value="1"/>
</dbReference>
<keyword evidence="3" id="KW-0520">NAD</keyword>
<dbReference type="Proteomes" id="UP000319148">
    <property type="component" value="Unassembled WGS sequence"/>
</dbReference>
<dbReference type="InterPro" id="IPR036291">
    <property type="entry name" value="NAD(P)-bd_dom_sf"/>
</dbReference>
<organism evidence="6 7">
    <name type="scientific">Emcibacter nanhaiensis</name>
    <dbReference type="NCBI Taxonomy" id="1505037"/>
    <lineage>
        <taxon>Bacteria</taxon>
        <taxon>Pseudomonadati</taxon>
        <taxon>Pseudomonadota</taxon>
        <taxon>Alphaproteobacteria</taxon>
        <taxon>Emcibacterales</taxon>
        <taxon>Emcibacteraceae</taxon>
        <taxon>Emcibacter</taxon>
    </lineage>
</organism>
<dbReference type="SUPFAM" id="SSF51735">
    <property type="entry name" value="NAD(P)-binding Rossmann-fold domains"/>
    <property type="match status" value="1"/>
</dbReference>
<keyword evidence="2" id="KW-0560">Oxidoreductase</keyword>